<dbReference type="AlphaFoldDB" id="A0A3L7ABM8"/>
<accession>A0A3L7ABM8</accession>
<keyword evidence="1" id="KW-1133">Transmembrane helix</keyword>
<dbReference type="Pfam" id="PF13630">
    <property type="entry name" value="SdpI"/>
    <property type="match status" value="1"/>
</dbReference>
<reference evidence="2 3" key="1">
    <citation type="submission" date="2018-10" db="EMBL/GenBank/DDBJ databases">
        <authorList>
            <person name="Li J."/>
        </authorList>
    </citation>
    <scope>NUCLEOTIDE SEQUENCE [LARGE SCALE GENOMIC DNA]</scope>
    <source>
        <strain evidence="2 3">IF 016277</strain>
    </source>
</reference>
<comment type="caution">
    <text evidence="2">The sequence shown here is derived from an EMBL/GenBank/DDBJ whole genome shotgun (WGS) entry which is preliminary data.</text>
</comment>
<dbReference type="InterPro" id="IPR025962">
    <property type="entry name" value="SdpI/YhfL"/>
</dbReference>
<feature type="transmembrane region" description="Helical" evidence="1">
    <location>
        <begin position="6"/>
        <end position="27"/>
    </location>
</feature>
<dbReference type="Proteomes" id="UP000272503">
    <property type="component" value="Unassembled WGS sequence"/>
</dbReference>
<evidence type="ECO:0000256" key="1">
    <source>
        <dbReference type="SAM" id="Phobius"/>
    </source>
</evidence>
<dbReference type="EMBL" id="RCUX01000001">
    <property type="protein sequence ID" value="RLP77896.1"/>
    <property type="molecule type" value="Genomic_DNA"/>
</dbReference>
<keyword evidence="1" id="KW-0812">Transmembrane</keyword>
<protein>
    <submittedName>
        <fullName evidence="2">SdpI family protein</fullName>
    </submittedName>
</protein>
<gene>
    <name evidence="2" type="ORF">D9V32_00765</name>
</gene>
<name>A0A3L7ABM8_9MICO</name>
<keyword evidence="3" id="KW-1185">Reference proteome</keyword>
<evidence type="ECO:0000313" key="2">
    <source>
        <dbReference type="EMBL" id="RLP77896.1"/>
    </source>
</evidence>
<proteinExistence type="predicted"/>
<sequence length="124" mass="12458">MDDAPLAIRIILAAILIVGGIIMVWIASAAASGRIGRNSSAGIRIPETLASDAAWSAGHVRARALSVTGGVLTIIGGIACLFPLGSTGLGCVVLAVVVAVLIVMMMAARVARVAARAADTERPS</sequence>
<evidence type="ECO:0000313" key="3">
    <source>
        <dbReference type="Proteomes" id="UP000272503"/>
    </source>
</evidence>
<dbReference type="RefSeq" id="WP_121646989.1">
    <property type="nucleotide sequence ID" value="NZ_RCUX01000001.1"/>
</dbReference>
<organism evidence="2 3">
    <name type="scientific">Mycetocola tolaasinivorans</name>
    <dbReference type="NCBI Taxonomy" id="76635"/>
    <lineage>
        <taxon>Bacteria</taxon>
        <taxon>Bacillati</taxon>
        <taxon>Actinomycetota</taxon>
        <taxon>Actinomycetes</taxon>
        <taxon>Micrococcales</taxon>
        <taxon>Microbacteriaceae</taxon>
        <taxon>Mycetocola</taxon>
    </lineage>
</organism>
<feature type="transmembrane region" description="Helical" evidence="1">
    <location>
        <begin position="92"/>
        <end position="111"/>
    </location>
</feature>
<dbReference type="OrthoDB" id="4422940at2"/>
<feature type="transmembrane region" description="Helical" evidence="1">
    <location>
        <begin position="64"/>
        <end position="86"/>
    </location>
</feature>
<keyword evidence="1" id="KW-0472">Membrane</keyword>